<evidence type="ECO:0000313" key="1">
    <source>
        <dbReference type="EMBL" id="RUS94543.1"/>
    </source>
</evidence>
<dbReference type="Proteomes" id="UP000276103">
    <property type="component" value="Unassembled WGS sequence"/>
</dbReference>
<keyword evidence="2" id="KW-1185">Reference proteome</keyword>
<evidence type="ECO:0000313" key="2">
    <source>
        <dbReference type="Proteomes" id="UP000276103"/>
    </source>
</evidence>
<comment type="caution">
    <text evidence="1">The sequence shown here is derived from an EMBL/GenBank/DDBJ whole genome shotgun (WGS) entry which is preliminary data.</text>
</comment>
<protein>
    <recommendedName>
        <fullName evidence="3">Single-stranded DNA-binding protein</fullName>
    </recommendedName>
</protein>
<dbReference type="RefSeq" id="WP_127055530.1">
    <property type="nucleotide sequence ID" value="NZ_RSCM01000013.1"/>
</dbReference>
<proteinExistence type="predicted"/>
<gene>
    <name evidence="1" type="ORF">DSM107003_36720</name>
</gene>
<sequence>MINSTQTIQLLTIDEAFDSQGVKIVYGECTFSYYSKDGVVEDTIPYRTKGAAAVSIAESGINATGIAIGYLDLNVVDSGKGYKEKKTALVIRNFICTTAGNRTYTPTVTPVVQPPTPQENTQQLVGAGVATASQNGHSRNTDISHIPF</sequence>
<dbReference type="OrthoDB" id="485093at2"/>
<accession>A0A3S1C0P7</accession>
<name>A0A3S1C0P7_ANAVA</name>
<organism evidence="1 2">
    <name type="scientific">Trichormus variabilis SAG 1403-4b</name>
    <dbReference type="NCBI Taxonomy" id="447716"/>
    <lineage>
        <taxon>Bacteria</taxon>
        <taxon>Bacillati</taxon>
        <taxon>Cyanobacteriota</taxon>
        <taxon>Cyanophyceae</taxon>
        <taxon>Nostocales</taxon>
        <taxon>Nostocaceae</taxon>
        <taxon>Trichormus</taxon>
    </lineage>
</organism>
<dbReference type="AlphaFoldDB" id="A0A3S1C0P7"/>
<evidence type="ECO:0008006" key="3">
    <source>
        <dbReference type="Google" id="ProtNLM"/>
    </source>
</evidence>
<dbReference type="EMBL" id="RSCM01000013">
    <property type="protein sequence ID" value="RUS94543.1"/>
    <property type="molecule type" value="Genomic_DNA"/>
</dbReference>
<reference evidence="1 2" key="1">
    <citation type="journal article" date="2019" name="Genome Biol. Evol.">
        <title>Day and night: Metabolic profiles and evolutionary relationships of six axenic non-marine cyanobacteria.</title>
        <authorList>
            <person name="Will S.E."/>
            <person name="Henke P."/>
            <person name="Boedeker C."/>
            <person name="Huang S."/>
            <person name="Brinkmann H."/>
            <person name="Rohde M."/>
            <person name="Jarek M."/>
            <person name="Friedl T."/>
            <person name="Seufert S."/>
            <person name="Schumacher M."/>
            <person name="Overmann J."/>
            <person name="Neumann-Schaal M."/>
            <person name="Petersen J."/>
        </authorList>
    </citation>
    <scope>NUCLEOTIDE SEQUENCE [LARGE SCALE GENOMIC DNA]</scope>
    <source>
        <strain evidence="1 2">SAG 1403-4b</strain>
    </source>
</reference>